<feature type="domain" description="Gfo/Idh/MocA-like oxidoreductase N-terminal" evidence="1">
    <location>
        <begin position="2"/>
        <end position="110"/>
    </location>
</feature>
<dbReference type="Proteomes" id="UP000325286">
    <property type="component" value="Chromosome"/>
</dbReference>
<dbReference type="InterPro" id="IPR052515">
    <property type="entry name" value="Gfo/Idh/MocA_Oxidoreductase"/>
</dbReference>
<sequence>MIANFHARALADANNAQLLGCTSTRMDRAEAFAAEHGCTAYANLEEMLAAPGIDAVTICTPSGIHLAPGLAAAAAGAHVFVEKPLEITVERCNQLIEACDKANVKLGVAFQSRFHGSSKAMKQAVDGGRFGTVTMGDAYVKWFRTQEYYDSGAWRGTWEFDGGGALMNQAIHTVDLLTWIMGPVTEVSAFTSTLAHDRIEVEDVAVANLRFANGALGVIEATTASYPGALKRIEISGSQGSAVLEEEDIQAWDFAELTAEDEKLRAELAGKTETGGGASDPAAIGHHGHTCLFNDFVEAIEQDRTPAVCGREGRRSVEIICAIYESAKQGRPVPVVAT</sequence>
<dbReference type="EMBL" id="CP042914">
    <property type="protein sequence ID" value="QEG39049.1"/>
    <property type="molecule type" value="Genomic_DNA"/>
</dbReference>
<evidence type="ECO:0000259" key="2">
    <source>
        <dbReference type="Pfam" id="PF22725"/>
    </source>
</evidence>
<feature type="domain" description="GFO/IDH/MocA-like oxidoreductase" evidence="2">
    <location>
        <begin position="120"/>
        <end position="242"/>
    </location>
</feature>
<keyword evidence="3" id="KW-0560">Oxidoreductase</keyword>
<dbReference type="KEGG" id="rul:UC8_10100"/>
<name>A0A5B9QLY9_9BACT</name>
<gene>
    <name evidence="3" type="primary">gfo_3</name>
    <name evidence="3" type="ORF">UC8_10100</name>
</gene>
<dbReference type="Pfam" id="PF01408">
    <property type="entry name" value="GFO_IDH_MocA"/>
    <property type="match status" value="1"/>
</dbReference>
<dbReference type="Pfam" id="PF22725">
    <property type="entry name" value="GFO_IDH_MocA_C3"/>
    <property type="match status" value="1"/>
</dbReference>
<dbReference type="SUPFAM" id="SSF55347">
    <property type="entry name" value="Glyceraldehyde-3-phosphate dehydrogenase-like, C-terminal domain"/>
    <property type="match status" value="1"/>
</dbReference>
<dbReference type="InterPro" id="IPR000683">
    <property type="entry name" value="Gfo/Idh/MocA-like_OxRdtase_N"/>
</dbReference>
<dbReference type="GO" id="GO:0000166">
    <property type="term" value="F:nucleotide binding"/>
    <property type="evidence" value="ECO:0007669"/>
    <property type="project" value="InterPro"/>
</dbReference>
<reference evidence="3 4" key="1">
    <citation type="submission" date="2019-08" db="EMBL/GenBank/DDBJ databases">
        <title>Deep-cultivation of Planctomycetes and their phenomic and genomic characterization uncovers novel biology.</title>
        <authorList>
            <person name="Wiegand S."/>
            <person name="Jogler M."/>
            <person name="Boedeker C."/>
            <person name="Pinto D."/>
            <person name="Vollmers J."/>
            <person name="Rivas-Marin E."/>
            <person name="Kohn T."/>
            <person name="Peeters S.H."/>
            <person name="Heuer A."/>
            <person name="Rast P."/>
            <person name="Oberbeckmann S."/>
            <person name="Bunk B."/>
            <person name="Jeske O."/>
            <person name="Meyerdierks A."/>
            <person name="Storesund J.E."/>
            <person name="Kallscheuer N."/>
            <person name="Luecker S."/>
            <person name="Lage O.M."/>
            <person name="Pohl T."/>
            <person name="Merkel B.J."/>
            <person name="Hornburger P."/>
            <person name="Mueller R.-W."/>
            <person name="Bruemmer F."/>
            <person name="Labrenz M."/>
            <person name="Spormann A.M."/>
            <person name="Op den Camp H."/>
            <person name="Overmann J."/>
            <person name="Amann R."/>
            <person name="Jetten M.S.M."/>
            <person name="Mascher T."/>
            <person name="Medema M.H."/>
            <person name="Devos D.P."/>
            <person name="Kaster A.-K."/>
            <person name="Ovreas L."/>
            <person name="Rohde M."/>
            <person name="Galperin M.Y."/>
            <person name="Jogler C."/>
        </authorList>
    </citation>
    <scope>NUCLEOTIDE SEQUENCE [LARGE SCALE GENOMIC DNA]</scope>
    <source>
        <strain evidence="3 4">UC8</strain>
    </source>
</reference>
<dbReference type="PANTHER" id="PTHR43249:SF1">
    <property type="entry name" value="D-GLUCOSIDE 3-DEHYDROGENASE"/>
    <property type="match status" value="1"/>
</dbReference>
<dbReference type="AlphaFoldDB" id="A0A5B9QLY9"/>
<dbReference type="InterPro" id="IPR036291">
    <property type="entry name" value="NAD(P)-bd_dom_sf"/>
</dbReference>
<evidence type="ECO:0000313" key="4">
    <source>
        <dbReference type="Proteomes" id="UP000325286"/>
    </source>
</evidence>
<evidence type="ECO:0000259" key="1">
    <source>
        <dbReference type="Pfam" id="PF01408"/>
    </source>
</evidence>
<dbReference type="Gene3D" id="3.40.50.720">
    <property type="entry name" value="NAD(P)-binding Rossmann-like Domain"/>
    <property type="match status" value="1"/>
</dbReference>
<proteinExistence type="predicted"/>
<dbReference type="Gene3D" id="3.30.360.10">
    <property type="entry name" value="Dihydrodipicolinate Reductase, domain 2"/>
    <property type="match status" value="1"/>
</dbReference>
<keyword evidence="4" id="KW-1185">Reference proteome</keyword>
<accession>A0A5B9QLY9</accession>
<dbReference type="GO" id="GO:0047061">
    <property type="term" value="F:glucose-fructose oxidoreductase activity"/>
    <property type="evidence" value="ECO:0007669"/>
    <property type="project" value="UniProtKB-EC"/>
</dbReference>
<organism evidence="3 4">
    <name type="scientific">Roseimaritima ulvae</name>
    <dbReference type="NCBI Taxonomy" id="980254"/>
    <lineage>
        <taxon>Bacteria</taxon>
        <taxon>Pseudomonadati</taxon>
        <taxon>Planctomycetota</taxon>
        <taxon>Planctomycetia</taxon>
        <taxon>Pirellulales</taxon>
        <taxon>Pirellulaceae</taxon>
        <taxon>Roseimaritima</taxon>
    </lineage>
</organism>
<dbReference type="SUPFAM" id="SSF51735">
    <property type="entry name" value="NAD(P)-binding Rossmann-fold domains"/>
    <property type="match status" value="1"/>
</dbReference>
<dbReference type="PANTHER" id="PTHR43249">
    <property type="entry name" value="UDP-N-ACETYL-2-AMINO-2-DEOXY-D-GLUCURONATE OXIDASE"/>
    <property type="match status" value="1"/>
</dbReference>
<dbReference type="InterPro" id="IPR055170">
    <property type="entry name" value="GFO_IDH_MocA-like_dom"/>
</dbReference>
<protein>
    <submittedName>
        <fullName evidence="3">Glucose--fructose oxidoreductase</fullName>
        <ecNumber evidence="3">1.1.99.28</ecNumber>
    </submittedName>
</protein>
<evidence type="ECO:0000313" key="3">
    <source>
        <dbReference type="EMBL" id="QEG39049.1"/>
    </source>
</evidence>
<dbReference type="EC" id="1.1.99.28" evidence="3"/>